<evidence type="ECO:0000259" key="2">
    <source>
        <dbReference type="Pfam" id="PF14016"/>
    </source>
</evidence>
<feature type="signal peptide" evidence="1">
    <location>
        <begin position="1"/>
        <end position="19"/>
    </location>
</feature>
<feature type="domain" description="DUF4232" evidence="2">
    <location>
        <begin position="39"/>
        <end position="152"/>
    </location>
</feature>
<dbReference type="Pfam" id="PF14016">
    <property type="entry name" value="DUF4232"/>
    <property type="match status" value="1"/>
</dbReference>
<dbReference type="EMBL" id="JBIRYL010000001">
    <property type="protein sequence ID" value="MFI2230086.1"/>
    <property type="molecule type" value="Genomic_DNA"/>
</dbReference>
<comment type="caution">
    <text evidence="3">The sequence shown here is derived from an EMBL/GenBank/DDBJ whole genome shotgun (WGS) entry which is preliminary data.</text>
</comment>
<feature type="chain" id="PRO_5045499042" evidence="1">
    <location>
        <begin position="20"/>
        <end position="174"/>
    </location>
</feature>
<protein>
    <submittedName>
        <fullName evidence="3">DUF4232 domain-containing protein</fullName>
    </submittedName>
</protein>
<organism evidence="3 4">
    <name type="scientific">Nocardia testacea</name>
    <dbReference type="NCBI Taxonomy" id="248551"/>
    <lineage>
        <taxon>Bacteria</taxon>
        <taxon>Bacillati</taxon>
        <taxon>Actinomycetota</taxon>
        <taxon>Actinomycetes</taxon>
        <taxon>Mycobacteriales</taxon>
        <taxon>Nocardiaceae</taxon>
        <taxon>Nocardia</taxon>
    </lineage>
</organism>
<gene>
    <name evidence="3" type="ORF">ACH49Z_09570</name>
</gene>
<dbReference type="RefSeq" id="WP_397061378.1">
    <property type="nucleotide sequence ID" value="NZ_JBIRYL010000001.1"/>
</dbReference>
<name>A0ABW7VXI6_9NOCA</name>
<dbReference type="InterPro" id="IPR025326">
    <property type="entry name" value="DUF4232"/>
</dbReference>
<evidence type="ECO:0000313" key="4">
    <source>
        <dbReference type="Proteomes" id="UP001611494"/>
    </source>
</evidence>
<proteinExistence type="predicted"/>
<keyword evidence="1" id="KW-0732">Signal</keyword>
<reference evidence="3 4" key="1">
    <citation type="submission" date="2024-10" db="EMBL/GenBank/DDBJ databases">
        <title>The Natural Products Discovery Center: Release of the First 8490 Sequenced Strains for Exploring Actinobacteria Biosynthetic Diversity.</title>
        <authorList>
            <person name="Kalkreuter E."/>
            <person name="Kautsar S.A."/>
            <person name="Yang D."/>
            <person name="Bader C.D."/>
            <person name="Teijaro C.N."/>
            <person name="Fluegel L."/>
            <person name="Davis C.M."/>
            <person name="Simpson J.R."/>
            <person name="Lauterbach L."/>
            <person name="Steele A.D."/>
            <person name="Gui C."/>
            <person name="Meng S."/>
            <person name="Li G."/>
            <person name="Viehrig K."/>
            <person name="Ye F."/>
            <person name="Su P."/>
            <person name="Kiefer A.F."/>
            <person name="Nichols A."/>
            <person name="Cepeda A.J."/>
            <person name="Yan W."/>
            <person name="Fan B."/>
            <person name="Jiang Y."/>
            <person name="Adhikari A."/>
            <person name="Zheng C.-J."/>
            <person name="Schuster L."/>
            <person name="Cowan T.M."/>
            <person name="Smanski M.J."/>
            <person name="Chevrette M.G."/>
            <person name="De Carvalho L.P.S."/>
            <person name="Shen B."/>
        </authorList>
    </citation>
    <scope>NUCLEOTIDE SEQUENCE [LARGE SCALE GENOMIC DNA]</scope>
    <source>
        <strain evidence="3 4">NPDC019377</strain>
    </source>
</reference>
<accession>A0ABW7VXI6</accession>
<evidence type="ECO:0000256" key="1">
    <source>
        <dbReference type="SAM" id="SignalP"/>
    </source>
</evidence>
<keyword evidence="4" id="KW-1185">Reference proteome</keyword>
<dbReference type="Proteomes" id="UP001611494">
    <property type="component" value="Unassembled WGS sequence"/>
</dbReference>
<evidence type="ECO:0000313" key="3">
    <source>
        <dbReference type="EMBL" id="MFI2230086.1"/>
    </source>
</evidence>
<sequence length="174" mass="17559">MSKGTGTSMKWRVAGAAGAAALAGVTLPAATSAAAPAPCAAEALRLSTRERPSDSPGQSRLEVVLTNTSAQRCAVQGFPGVDLVGPEDPTFGPTYRLPRQAADPAPLTVEPGAAVSSLLTYLPGGPDGWVPVTLVATPPDTTTPLQTPWPGGVSVQRQDGATHPGTYIGPLQPA</sequence>